<evidence type="ECO:0000313" key="2">
    <source>
        <dbReference type="EMBL" id="ABG49152.1"/>
    </source>
</evidence>
<protein>
    <submittedName>
        <fullName evidence="2">Homing endonuclease</fullName>
    </submittedName>
</protein>
<dbReference type="EMBL" id="DQ825686">
    <property type="protein sequence ID" value="ABG49152.1"/>
    <property type="molecule type" value="Genomic_DNA"/>
</dbReference>
<reference evidence="2" key="1">
    <citation type="journal article" date="2007" name="J. Mol. Evol.">
        <title>Mitochondrial genome of Savalia savaglia (Cnidaria, Hexacorallia) and early metazoan phylogeny.</title>
        <authorList>
            <person name="Sinniger F."/>
            <person name="Chevaldonne P."/>
            <person name="Pawlowski J."/>
        </authorList>
    </citation>
    <scope>NUCLEOTIDE SEQUENCE</scope>
</reference>
<keyword evidence="1" id="KW-0732">Signal</keyword>
<keyword evidence="2" id="KW-0496">Mitochondrion</keyword>
<name>A2T3F0_9CNID</name>
<keyword evidence="2" id="KW-0378">Hydrolase</keyword>
<dbReference type="GO" id="GO:0004519">
    <property type="term" value="F:endonuclease activity"/>
    <property type="evidence" value="ECO:0007669"/>
    <property type="project" value="UniProtKB-KW"/>
</dbReference>
<dbReference type="Gene3D" id="3.10.28.10">
    <property type="entry name" value="Homing endonucleases"/>
    <property type="match status" value="1"/>
</dbReference>
<geneLocation type="mitochondrion" evidence="2"/>
<organism evidence="2">
    <name type="scientific">Savalia savaglia</name>
    <dbReference type="NCBI Taxonomy" id="328566"/>
    <lineage>
        <taxon>Eukaryota</taxon>
        <taxon>Metazoa</taxon>
        <taxon>Cnidaria</taxon>
        <taxon>Anthozoa</taxon>
        <taxon>Hexacorallia</taxon>
        <taxon>Zoantharia</taxon>
        <taxon>Parazoanthidae</taxon>
        <taxon>Savalia</taxon>
    </lineage>
</organism>
<keyword evidence="2" id="KW-0540">Nuclease</keyword>
<accession>A2T3F0</accession>
<sequence>MEPVWWAVGLFEAGGTLALVGEGARASLGSPAGCPRTLHRFKGAVGMGALRGCDWVLSPKGDEVNKILKFINLINGRLITLKYNLQLMEVIKFVNHKYGTHIVHLGPGAMAPNNSWLAGFVGGAGGFHVALGASPPPGSRLAAAGGIVVTQKERYVLDLINKLLPGRVSLSNNPRGQWQYLAYTRWSKYLARYPLRGAKHIQHMCWLKCNLRSSGGHQGRRHLEITRGEDIVRSSPVRGG</sequence>
<dbReference type="InterPro" id="IPR027434">
    <property type="entry name" value="Homing_endonucl"/>
</dbReference>
<gene>
    <name evidence="2" type="primary">HEG</name>
</gene>
<dbReference type="SUPFAM" id="SSF55608">
    <property type="entry name" value="Homing endonucleases"/>
    <property type="match status" value="1"/>
</dbReference>
<feature type="chain" id="PRO_5002646708" evidence="1">
    <location>
        <begin position="19"/>
        <end position="240"/>
    </location>
</feature>
<keyword evidence="2" id="KW-0255">Endonuclease</keyword>
<evidence type="ECO:0000256" key="1">
    <source>
        <dbReference type="SAM" id="SignalP"/>
    </source>
</evidence>
<proteinExistence type="predicted"/>
<feature type="signal peptide" evidence="1">
    <location>
        <begin position="1"/>
        <end position="18"/>
    </location>
</feature>
<dbReference type="AlphaFoldDB" id="A2T3F0"/>